<evidence type="ECO:0008006" key="4">
    <source>
        <dbReference type="Google" id="ProtNLM"/>
    </source>
</evidence>
<evidence type="ECO:0000313" key="2">
    <source>
        <dbReference type="EMBL" id="KXZ53991.1"/>
    </source>
</evidence>
<reference evidence="3" key="1">
    <citation type="journal article" date="2016" name="Nat. Commun.">
        <title>The Gonium pectorale genome demonstrates co-option of cell cycle regulation during the evolution of multicellularity.</title>
        <authorList>
            <person name="Hanschen E.R."/>
            <person name="Marriage T.N."/>
            <person name="Ferris P.J."/>
            <person name="Hamaji T."/>
            <person name="Toyoda A."/>
            <person name="Fujiyama A."/>
            <person name="Neme R."/>
            <person name="Noguchi H."/>
            <person name="Minakuchi Y."/>
            <person name="Suzuki M."/>
            <person name="Kawai-Toyooka H."/>
            <person name="Smith D.R."/>
            <person name="Sparks H."/>
            <person name="Anderson J."/>
            <person name="Bakaric R."/>
            <person name="Luria V."/>
            <person name="Karger A."/>
            <person name="Kirschner M.W."/>
            <person name="Durand P.M."/>
            <person name="Michod R.E."/>
            <person name="Nozaki H."/>
            <person name="Olson B.J."/>
        </authorList>
    </citation>
    <scope>NUCLEOTIDE SEQUENCE [LARGE SCALE GENOMIC DNA]</scope>
    <source>
        <strain evidence="3">NIES-2863</strain>
    </source>
</reference>
<proteinExistence type="predicted"/>
<dbReference type="EMBL" id="LSYV01000006">
    <property type="protein sequence ID" value="KXZ53991.1"/>
    <property type="molecule type" value="Genomic_DNA"/>
</dbReference>
<organism evidence="2 3">
    <name type="scientific">Gonium pectorale</name>
    <name type="common">Green alga</name>
    <dbReference type="NCBI Taxonomy" id="33097"/>
    <lineage>
        <taxon>Eukaryota</taxon>
        <taxon>Viridiplantae</taxon>
        <taxon>Chlorophyta</taxon>
        <taxon>core chlorophytes</taxon>
        <taxon>Chlorophyceae</taxon>
        <taxon>CS clade</taxon>
        <taxon>Chlamydomonadales</taxon>
        <taxon>Volvocaceae</taxon>
        <taxon>Gonium</taxon>
    </lineage>
</organism>
<dbReference type="Proteomes" id="UP000075714">
    <property type="component" value="Unassembled WGS sequence"/>
</dbReference>
<evidence type="ECO:0000313" key="3">
    <source>
        <dbReference type="Proteomes" id="UP000075714"/>
    </source>
</evidence>
<feature type="region of interest" description="Disordered" evidence="1">
    <location>
        <begin position="1"/>
        <end position="26"/>
    </location>
</feature>
<evidence type="ECO:0000256" key="1">
    <source>
        <dbReference type="SAM" id="MobiDB-lite"/>
    </source>
</evidence>
<dbReference type="OrthoDB" id="543888at2759"/>
<dbReference type="AlphaFoldDB" id="A0A150GVX9"/>
<keyword evidence="3" id="KW-1185">Reference proteome</keyword>
<gene>
    <name evidence="2" type="ORF">GPECTOR_5g103</name>
</gene>
<comment type="caution">
    <text evidence="2">The sequence shown here is derived from an EMBL/GenBank/DDBJ whole genome shotgun (WGS) entry which is preliminary data.</text>
</comment>
<protein>
    <recommendedName>
        <fullName evidence="4">OCEL domain-containing protein</fullName>
    </recommendedName>
</protein>
<name>A0A150GVX9_GONPE</name>
<accession>A0A150GVX9</accession>
<sequence>MDTDGKRSTPAVGGAASPDYESGLDPELQAYADVDLDEEDKDAELYRSYVDWKPEPHAAVRSAEQYKQYEEEYRSKYDVYHRLNQKYGEVVREAEAQRAAVEAASGPEERHRCVMALWRLGASKWKLLEVWKRARRNLHADLTDLRDRVAEYVARGEGAKAQ</sequence>